<evidence type="ECO:0000313" key="1">
    <source>
        <dbReference type="EMBL" id="BDB55560.1"/>
    </source>
</evidence>
<gene>
    <name evidence="1" type="ORF">GENT5_18650</name>
</gene>
<evidence type="ECO:0008006" key="3">
    <source>
        <dbReference type="Google" id="ProtNLM"/>
    </source>
</evidence>
<proteinExistence type="predicted"/>
<protein>
    <recommendedName>
        <fullName evidence="3">DUF1735 domain-containing protein</fullName>
    </recommendedName>
</protein>
<dbReference type="Proteomes" id="UP001319867">
    <property type="component" value="Chromosome"/>
</dbReference>
<dbReference type="EMBL" id="AP025184">
    <property type="protein sequence ID" value="BDB55560.1"/>
    <property type="molecule type" value="Genomic_DNA"/>
</dbReference>
<accession>A0ABN6L1M6</accession>
<organism evidence="1 2">
    <name type="scientific">Flavobacterium ammoniigenes</name>
    <dbReference type="NCBI Taxonomy" id="1751095"/>
    <lineage>
        <taxon>Bacteria</taxon>
        <taxon>Pseudomonadati</taxon>
        <taxon>Bacteroidota</taxon>
        <taxon>Flavobacteriia</taxon>
        <taxon>Flavobacteriales</taxon>
        <taxon>Flavobacteriaceae</taxon>
        <taxon>Flavobacterium</taxon>
    </lineage>
</organism>
<sequence>MLFYCSCSSDLDYEQSKNLQLEPTYVANLLYFDIPAHEFVTNGIETPQFIDRSTIDVFNNSFFVNNLTKVDLDFEITNTITRAYVLDVKLYNATGVQLDVISIAVPAYYGALNKVVQKEVFQGIRLTTLKNTTRIDMNIRMASGAPLTETSSGSIKMRSGITAYFVLQ</sequence>
<keyword evidence="2" id="KW-1185">Reference proteome</keyword>
<reference evidence="1 2" key="2">
    <citation type="journal article" date="2022" name="Microorganisms">
        <title>Complete Genome Sequences of Two Flavobacterium ammonificans Strains and a Flavobacterium ammoniigenes Strain of Ammonifying Bacterioplankton Isolated from Surface River Water.</title>
        <authorList>
            <person name="Suda W."/>
            <person name="Ogata Y."/>
            <person name="Shindo C."/>
            <person name="Watanabe K."/>
        </authorList>
    </citation>
    <scope>NUCLEOTIDE SEQUENCE [LARGE SCALE GENOMIC DNA]</scope>
    <source>
        <strain evidence="1 2">GENT5</strain>
    </source>
</reference>
<name>A0ABN6L1M6_9FLAO</name>
<reference evidence="1 2" key="1">
    <citation type="journal article" date="2022" name="Int. J. Syst. Evol. Microbiol.">
        <title>Flavobacterium ammonificans sp. nov. and Flavobacterium ammoniigenes sp. nov., ammonifying bacteria isolated from surface river water.</title>
        <authorList>
            <person name="Watanabe K."/>
            <person name="Kitamura T."/>
            <person name="Ogata Y."/>
            <person name="Shindo C."/>
            <person name="Suda W."/>
        </authorList>
    </citation>
    <scope>NUCLEOTIDE SEQUENCE [LARGE SCALE GENOMIC DNA]</scope>
    <source>
        <strain evidence="1 2">GENT5</strain>
    </source>
</reference>
<evidence type="ECO:0000313" key="2">
    <source>
        <dbReference type="Proteomes" id="UP001319867"/>
    </source>
</evidence>